<dbReference type="PROSITE" id="PS50404">
    <property type="entry name" value="GST_NTER"/>
    <property type="match status" value="1"/>
</dbReference>
<dbReference type="SFLD" id="SFLDG01154">
    <property type="entry name" value="Main.5:_Phi-like"/>
    <property type="match status" value="1"/>
</dbReference>
<dbReference type="Pfam" id="PF00043">
    <property type="entry name" value="GST_C"/>
    <property type="match status" value="1"/>
</dbReference>
<dbReference type="InterPro" id="IPR004046">
    <property type="entry name" value="GST_C"/>
</dbReference>
<dbReference type="InterPro" id="IPR036282">
    <property type="entry name" value="Glutathione-S-Trfase_C_sf"/>
</dbReference>
<dbReference type="SFLD" id="SFLDG00358">
    <property type="entry name" value="Main_(cytGST)"/>
    <property type="match status" value="1"/>
</dbReference>
<dbReference type="Pfam" id="PF02798">
    <property type="entry name" value="GST_N"/>
    <property type="match status" value="1"/>
</dbReference>
<sequence length="253" mass="28275">MKNWCNVCTSYKLNMILHETSPHTLIVLEFVRKSAGMAAVKVFCPAISTASIRVILCLEEVGAEYERVNIDMATGEHKSPAHVAKNPFGQVPAFQDGDLVLFESRAIGRYVLRKFKASDVDLLHGSSLEESAMIDVWLEVEAQQYDKAIGPIFYQAVIIPRFYGGTTDEKVVEENLVKLAKVLDVYEARLSQTKYLAGDFFSFADLSHYPVTHFAIKIPQVAALFDARPHVKAWWESLESRPASKKVPAGLPQ</sequence>
<evidence type="ECO:0000313" key="8">
    <source>
        <dbReference type="Proteomes" id="UP000734854"/>
    </source>
</evidence>
<dbReference type="SUPFAM" id="SSF47616">
    <property type="entry name" value="GST C-terminal domain-like"/>
    <property type="match status" value="1"/>
</dbReference>
<dbReference type="GO" id="GO:0005737">
    <property type="term" value="C:cytoplasm"/>
    <property type="evidence" value="ECO:0007669"/>
    <property type="project" value="TreeGrafter"/>
</dbReference>
<dbReference type="InterPro" id="IPR010987">
    <property type="entry name" value="Glutathione-S-Trfase_C-like"/>
</dbReference>
<dbReference type="FunFam" id="3.40.30.10:FF:000016">
    <property type="entry name" value="Glutathione S-transferase F2"/>
    <property type="match status" value="1"/>
</dbReference>
<name>A0A8J5FH58_ZINOF</name>
<dbReference type="EMBL" id="JACMSC010000015">
    <property type="protein sequence ID" value="KAG6486670.1"/>
    <property type="molecule type" value="Genomic_DNA"/>
</dbReference>
<dbReference type="InterPro" id="IPR004045">
    <property type="entry name" value="Glutathione_S-Trfase_N"/>
</dbReference>
<dbReference type="SFLD" id="SFLDS00019">
    <property type="entry name" value="Glutathione_Transferase_(cytos"/>
    <property type="match status" value="1"/>
</dbReference>
<gene>
    <name evidence="7" type="ORF">ZIOFF_055249</name>
</gene>
<dbReference type="GO" id="GO:0004364">
    <property type="term" value="F:glutathione transferase activity"/>
    <property type="evidence" value="ECO:0007669"/>
    <property type="project" value="UniProtKB-EC"/>
</dbReference>
<proteinExistence type="inferred from homology"/>
<evidence type="ECO:0000256" key="3">
    <source>
        <dbReference type="ARBA" id="ARBA00022679"/>
    </source>
</evidence>
<feature type="domain" description="GST N-terminal" evidence="5">
    <location>
        <begin position="38"/>
        <end position="119"/>
    </location>
</feature>
<evidence type="ECO:0000256" key="1">
    <source>
        <dbReference type="ARBA" id="ARBA00010128"/>
    </source>
</evidence>
<accession>A0A8J5FH58</accession>
<dbReference type="SUPFAM" id="SSF52833">
    <property type="entry name" value="Thioredoxin-like"/>
    <property type="match status" value="1"/>
</dbReference>
<dbReference type="Gene3D" id="3.40.30.10">
    <property type="entry name" value="Glutaredoxin"/>
    <property type="match status" value="1"/>
</dbReference>
<comment type="catalytic activity">
    <reaction evidence="4">
        <text>RX + glutathione = an S-substituted glutathione + a halide anion + H(+)</text>
        <dbReference type="Rhea" id="RHEA:16437"/>
        <dbReference type="ChEBI" id="CHEBI:15378"/>
        <dbReference type="ChEBI" id="CHEBI:16042"/>
        <dbReference type="ChEBI" id="CHEBI:17792"/>
        <dbReference type="ChEBI" id="CHEBI:57925"/>
        <dbReference type="ChEBI" id="CHEBI:90779"/>
        <dbReference type="EC" id="2.5.1.18"/>
    </reaction>
</comment>
<reference evidence="7 8" key="1">
    <citation type="submission" date="2020-08" db="EMBL/GenBank/DDBJ databases">
        <title>Plant Genome Project.</title>
        <authorList>
            <person name="Zhang R.-G."/>
        </authorList>
    </citation>
    <scope>NUCLEOTIDE SEQUENCE [LARGE SCALE GENOMIC DNA]</scope>
    <source>
        <tissue evidence="7">Rhizome</tissue>
    </source>
</reference>
<dbReference type="PANTHER" id="PTHR43900:SF49">
    <property type="entry name" value="GLUTATHIONE S-TRANSFERASE GSTF1-RELATED"/>
    <property type="match status" value="1"/>
</dbReference>
<dbReference type="PANTHER" id="PTHR43900">
    <property type="entry name" value="GLUTATHIONE S-TRANSFERASE RHO"/>
    <property type="match status" value="1"/>
</dbReference>
<dbReference type="PROSITE" id="PS50405">
    <property type="entry name" value="GST_CTER"/>
    <property type="match status" value="1"/>
</dbReference>
<dbReference type="GO" id="GO:0043295">
    <property type="term" value="F:glutathione binding"/>
    <property type="evidence" value="ECO:0007669"/>
    <property type="project" value="TreeGrafter"/>
</dbReference>
<dbReference type="AlphaFoldDB" id="A0A8J5FH58"/>
<dbReference type="FunFam" id="1.20.1050.10:FF:000004">
    <property type="entry name" value="Glutathione S-transferase F2"/>
    <property type="match status" value="1"/>
</dbReference>
<evidence type="ECO:0000259" key="6">
    <source>
        <dbReference type="PROSITE" id="PS50405"/>
    </source>
</evidence>
<evidence type="ECO:0000256" key="2">
    <source>
        <dbReference type="ARBA" id="ARBA00012452"/>
    </source>
</evidence>
<dbReference type="CDD" id="cd03053">
    <property type="entry name" value="GST_N_Phi"/>
    <property type="match status" value="1"/>
</dbReference>
<dbReference type="EC" id="2.5.1.18" evidence="2"/>
<dbReference type="Gene3D" id="1.20.1050.10">
    <property type="match status" value="1"/>
</dbReference>
<dbReference type="InterPro" id="IPR034347">
    <property type="entry name" value="GST_Phi_C"/>
</dbReference>
<comment type="caution">
    <text evidence="7">The sequence shown here is derived from an EMBL/GenBank/DDBJ whole genome shotgun (WGS) entry which is preliminary data.</text>
</comment>
<evidence type="ECO:0000256" key="4">
    <source>
        <dbReference type="ARBA" id="ARBA00047960"/>
    </source>
</evidence>
<protein>
    <recommendedName>
        <fullName evidence="2">glutathione transferase</fullName>
        <ecNumber evidence="2">2.5.1.18</ecNumber>
    </recommendedName>
</protein>
<organism evidence="7 8">
    <name type="scientific">Zingiber officinale</name>
    <name type="common">Ginger</name>
    <name type="synonym">Amomum zingiber</name>
    <dbReference type="NCBI Taxonomy" id="94328"/>
    <lineage>
        <taxon>Eukaryota</taxon>
        <taxon>Viridiplantae</taxon>
        <taxon>Streptophyta</taxon>
        <taxon>Embryophyta</taxon>
        <taxon>Tracheophyta</taxon>
        <taxon>Spermatophyta</taxon>
        <taxon>Magnoliopsida</taxon>
        <taxon>Liliopsida</taxon>
        <taxon>Zingiberales</taxon>
        <taxon>Zingiberaceae</taxon>
        <taxon>Zingiber</taxon>
    </lineage>
</organism>
<dbReference type="CDD" id="cd03187">
    <property type="entry name" value="GST_C_Phi"/>
    <property type="match status" value="1"/>
</dbReference>
<dbReference type="GO" id="GO:0009635">
    <property type="term" value="P:response to herbicide"/>
    <property type="evidence" value="ECO:0007669"/>
    <property type="project" value="UniProtKB-ARBA"/>
</dbReference>
<dbReference type="GO" id="GO:0006749">
    <property type="term" value="P:glutathione metabolic process"/>
    <property type="evidence" value="ECO:0007669"/>
    <property type="project" value="TreeGrafter"/>
</dbReference>
<dbReference type="Proteomes" id="UP000734854">
    <property type="component" value="Unassembled WGS sequence"/>
</dbReference>
<keyword evidence="8" id="KW-1185">Reference proteome</keyword>
<feature type="domain" description="GST C-terminal" evidence="6">
    <location>
        <begin position="127"/>
        <end position="253"/>
    </location>
</feature>
<comment type="similarity">
    <text evidence="1">Belongs to the GST superfamily. Phi family.</text>
</comment>
<evidence type="ECO:0000313" key="7">
    <source>
        <dbReference type="EMBL" id="KAG6486670.1"/>
    </source>
</evidence>
<evidence type="ECO:0000259" key="5">
    <source>
        <dbReference type="PROSITE" id="PS50404"/>
    </source>
</evidence>
<dbReference type="InterPro" id="IPR036249">
    <property type="entry name" value="Thioredoxin-like_sf"/>
</dbReference>
<dbReference type="InterPro" id="IPR040079">
    <property type="entry name" value="Glutathione_S-Trfase"/>
</dbReference>
<keyword evidence="3" id="KW-0808">Transferase</keyword>